<proteinExistence type="predicted"/>
<organism evidence="5 6">
    <name type="scientific">Nitrospira defluvii</name>
    <dbReference type="NCBI Taxonomy" id="330214"/>
    <lineage>
        <taxon>Bacteria</taxon>
        <taxon>Pseudomonadati</taxon>
        <taxon>Nitrospirota</taxon>
        <taxon>Nitrospiria</taxon>
        <taxon>Nitrospirales</taxon>
        <taxon>Nitrospiraceae</taxon>
        <taxon>Nitrospira</taxon>
    </lineage>
</organism>
<dbReference type="Proteomes" id="UP000675880">
    <property type="component" value="Unassembled WGS sequence"/>
</dbReference>
<dbReference type="PROSITE" id="PS51118">
    <property type="entry name" value="HTH_HXLR"/>
    <property type="match status" value="1"/>
</dbReference>
<dbReference type="InterPro" id="IPR002577">
    <property type="entry name" value="HTH_HxlR"/>
</dbReference>
<feature type="domain" description="HTH hxlR-type" evidence="4">
    <location>
        <begin position="17"/>
        <end position="115"/>
    </location>
</feature>
<comment type="caution">
    <text evidence="5">The sequence shown here is derived from an EMBL/GenBank/DDBJ whole genome shotgun (WGS) entry which is preliminary data.</text>
</comment>
<dbReference type="PANTHER" id="PTHR33204">
    <property type="entry name" value="TRANSCRIPTIONAL REGULATOR, MARR FAMILY"/>
    <property type="match status" value="1"/>
</dbReference>
<keyword evidence="6" id="KW-1185">Reference proteome</keyword>
<evidence type="ECO:0000313" key="6">
    <source>
        <dbReference type="Proteomes" id="UP000675880"/>
    </source>
</evidence>
<dbReference type="Gene3D" id="1.10.10.10">
    <property type="entry name" value="Winged helix-like DNA-binding domain superfamily/Winged helix DNA-binding domain"/>
    <property type="match status" value="1"/>
</dbReference>
<name>A0ABM8QSR3_9BACT</name>
<accession>A0ABM8QSR3</accession>
<evidence type="ECO:0000259" key="4">
    <source>
        <dbReference type="PROSITE" id="PS51118"/>
    </source>
</evidence>
<dbReference type="InterPro" id="IPR036388">
    <property type="entry name" value="WH-like_DNA-bd_sf"/>
</dbReference>
<keyword evidence="3" id="KW-0804">Transcription</keyword>
<dbReference type="InterPro" id="IPR011991">
    <property type="entry name" value="ArsR-like_HTH"/>
</dbReference>
<dbReference type="InterPro" id="IPR036390">
    <property type="entry name" value="WH_DNA-bd_sf"/>
</dbReference>
<dbReference type="RefSeq" id="WP_213041095.1">
    <property type="nucleotide sequence ID" value="NZ_CAJNBJ010000001.1"/>
</dbReference>
<keyword evidence="2" id="KW-0238">DNA-binding</keyword>
<dbReference type="Pfam" id="PF01638">
    <property type="entry name" value="HxlR"/>
    <property type="match status" value="1"/>
</dbReference>
<evidence type="ECO:0000313" key="5">
    <source>
        <dbReference type="EMBL" id="CAE6713442.1"/>
    </source>
</evidence>
<reference evidence="5 6" key="1">
    <citation type="submission" date="2021-02" db="EMBL/GenBank/DDBJ databases">
        <authorList>
            <person name="Han P."/>
        </authorList>
    </citation>
    <scope>NUCLEOTIDE SEQUENCE [LARGE SCALE GENOMIC DNA]</scope>
    <source>
        <strain evidence="5">Candidatus Nitrospira sp. ZN2</strain>
    </source>
</reference>
<dbReference type="CDD" id="cd00090">
    <property type="entry name" value="HTH_ARSR"/>
    <property type="match status" value="1"/>
</dbReference>
<keyword evidence="1" id="KW-0805">Transcription regulation</keyword>
<dbReference type="EMBL" id="CAJNBJ010000001">
    <property type="protein sequence ID" value="CAE6713442.1"/>
    <property type="molecule type" value="Genomic_DNA"/>
</dbReference>
<evidence type="ECO:0000256" key="2">
    <source>
        <dbReference type="ARBA" id="ARBA00023125"/>
    </source>
</evidence>
<gene>
    <name evidence="5" type="ORF">NSPZN2_11332</name>
</gene>
<dbReference type="SUPFAM" id="SSF46785">
    <property type="entry name" value="Winged helix' DNA-binding domain"/>
    <property type="match status" value="1"/>
</dbReference>
<evidence type="ECO:0000256" key="3">
    <source>
        <dbReference type="ARBA" id="ARBA00023163"/>
    </source>
</evidence>
<protein>
    <submittedName>
        <fullName evidence="5">HxlR family transcriptional regulator</fullName>
    </submittedName>
</protein>
<evidence type="ECO:0000256" key="1">
    <source>
        <dbReference type="ARBA" id="ARBA00023015"/>
    </source>
</evidence>
<sequence>MAVKRRKSKVAQPPTGCPLTVCMQFLKGAWTPNVIWYLREEPRRFSELLADIPGVSPKVFTARLKRLQQDGIVTREVRPTSPPTVEYSLTDLGRELTPAIEAIVQVGHKLKRRRLAAGMATS</sequence>